<dbReference type="EMBL" id="JABXXR010000007">
    <property type="protein sequence ID" value="NVN39367.1"/>
    <property type="molecule type" value="Genomic_DNA"/>
</dbReference>
<dbReference type="InterPro" id="IPR010982">
    <property type="entry name" value="Lambda_DNA-bd_dom_sf"/>
</dbReference>
<evidence type="ECO:0000313" key="2">
    <source>
        <dbReference type="Proteomes" id="UP000585665"/>
    </source>
</evidence>
<keyword evidence="2" id="KW-1185">Reference proteome</keyword>
<dbReference type="Pfam" id="PF15943">
    <property type="entry name" value="YdaS_toxin"/>
    <property type="match status" value="1"/>
</dbReference>
<dbReference type="InterPro" id="IPR031856">
    <property type="entry name" value="YdaS_toxin-like"/>
</dbReference>
<proteinExistence type="predicted"/>
<name>A0A850P3Y6_9PROT</name>
<protein>
    <submittedName>
        <fullName evidence="1">Helix-turn-helix domain-containing protein</fullName>
    </submittedName>
</protein>
<comment type="caution">
    <text evidence="1">The sequence shown here is derived from an EMBL/GenBank/DDBJ whole genome shotgun (WGS) entry which is preliminary data.</text>
</comment>
<sequence length="68" mass="7475">MEPSELIKLAGGCKRVAEAVGLKSHSTVLGWKTIPPHHCPTIEAVFDIPREELRPDLFARTPATEVAR</sequence>
<evidence type="ECO:0000313" key="1">
    <source>
        <dbReference type="EMBL" id="NVN39367.1"/>
    </source>
</evidence>
<dbReference type="Gene3D" id="1.10.260.40">
    <property type="entry name" value="lambda repressor-like DNA-binding domains"/>
    <property type="match status" value="1"/>
</dbReference>
<gene>
    <name evidence="1" type="ORF">HUK82_02140</name>
</gene>
<accession>A0A850P3Y6</accession>
<reference evidence="1 2" key="1">
    <citation type="submission" date="2020-06" db="EMBL/GenBank/DDBJ databases">
        <title>Description of novel acetic acid bacteria.</title>
        <authorList>
            <person name="Sombolestani A."/>
        </authorList>
    </citation>
    <scope>NUCLEOTIDE SEQUENCE [LARGE SCALE GENOMIC DNA]</scope>
    <source>
        <strain evidence="1 2">LMG 27010</strain>
    </source>
</reference>
<dbReference type="SUPFAM" id="SSF47413">
    <property type="entry name" value="lambda repressor-like DNA-binding domains"/>
    <property type="match status" value="1"/>
</dbReference>
<organism evidence="1 2">
    <name type="scientific">Ameyamaea chiangmaiensis</name>
    <dbReference type="NCBI Taxonomy" id="442969"/>
    <lineage>
        <taxon>Bacteria</taxon>
        <taxon>Pseudomonadati</taxon>
        <taxon>Pseudomonadota</taxon>
        <taxon>Alphaproteobacteria</taxon>
        <taxon>Acetobacterales</taxon>
        <taxon>Acetobacteraceae</taxon>
        <taxon>Ameyamaea</taxon>
    </lineage>
</organism>
<dbReference type="AlphaFoldDB" id="A0A850P3Y6"/>
<dbReference type="GO" id="GO:0003677">
    <property type="term" value="F:DNA binding"/>
    <property type="evidence" value="ECO:0007669"/>
    <property type="project" value="InterPro"/>
</dbReference>
<dbReference type="Proteomes" id="UP000585665">
    <property type="component" value="Unassembled WGS sequence"/>
</dbReference>